<comment type="caution">
    <text evidence="2">The sequence shown here is derived from an EMBL/GenBank/DDBJ whole genome shotgun (WGS) entry which is preliminary data.</text>
</comment>
<dbReference type="EMBL" id="JBHTLT010000008">
    <property type="protein sequence ID" value="MFD1203766.1"/>
    <property type="molecule type" value="Genomic_DNA"/>
</dbReference>
<organism evidence="2 3">
    <name type="scientific">Sporosarcina contaminans</name>
    <dbReference type="NCBI Taxonomy" id="633403"/>
    <lineage>
        <taxon>Bacteria</taxon>
        <taxon>Bacillati</taxon>
        <taxon>Bacillota</taxon>
        <taxon>Bacilli</taxon>
        <taxon>Bacillales</taxon>
        <taxon>Caryophanaceae</taxon>
        <taxon>Sporosarcina</taxon>
    </lineage>
</organism>
<proteinExistence type="predicted"/>
<feature type="transmembrane region" description="Helical" evidence="1">
    <location>
        <begin position="49"/>
        <end position="72"/>
    </location>
</feature>
<sequence>MKVTIAVFLRAMFLISTALMVYDYIKIEQYFIQMERGIIDGFEVYISPFYGNLFAVVSVLFLLANIIQLIVVKRNKNAEVKSFLTFEYDVTDERTVDITRKSVSYAFAVLLIYSLIVIGSYMFIPNYFLDYPWYPIFATASIPIVGLITYLISFKVHQYK</sequence>
<keyword evidence="1" id="KW-1133">Transmembrane helix</keyword>
<evidence type="ECO:0000256" key="1">
    <source>
        <dbReference type="SAM" id="Phobius"/>
    </source>
</evidence>
<gene>
    <name evidence="2" type="ORF">ACFQ38_01290</name>
</gene>
<feature type="transmembrane region" description="Helical" evidence="1">
    <location>
        <begin position="103"/>
        <end position="124"/>
    </location>
</feature>
<dbReference type="Proteomes" id="UP001597231">
    <property type="component" value="Unassembled WGS sequence"/>
</dbReference>
<evidence type="ECO:0000313" key="3">
    <source>
        <dbReference type="Proteomes" id="UP001597231"/>
    </source>
</evidence>
<keyword evidence="1" id="KW-0472">Membrane</keyword>
<keyword evidence="3" id="KW-1185">Reference proteome</keyword>
<protein>
    <recommendedName>
        <fullName evidence="4">DUF3278 domain-containing protein</fullName>
    </recommendedName>
</protein>
<feature type="transmembrane region" description="Helical" evidence="1">
    <location>
        <begin position="136"/>
        <end position="154"/>
    </location>
</feature>
<keyword evidence="1" id="KW-0812">Transmembrane</keyword>
<name>A0ABW3TSN3_9BACL</name>
<accession>A0ABW3TSN3</accession>
<reference evidence="3" key="1">
    <citation type="journal article" date="2019" name="Int. J. Syst. Evol. Microbiol.">
        <title>The Global Catalogue of Microorganisms (GCM) 10K type strain sequencing project: providing services to taxonomists for standard genome sequencing and annotation.</title>
        <authorList>
            <consortium name="The Broad Institute Genomics Platform"/>
            <consortium name="The Broad Institute Genome Sequencing Center for Infectious Disease"/>
            <person name="Wu L."/>
            <person name="Ma J."/>
        </authorList>
    </citation>
    <scope>NUCLEOTIDE SEQUENCE [LARGE SCALE GENOMIC DNA]</scope>
    <source>
        <strain evidence="3">CCUG 53915</strain>
    </source>
</reference>
<evidence type="ECO:0000313" key="2">
    <source>
        <dbReference type="EMBL" id="MFD1203766.1"/>
    </source>
</evidence>
<dbReference type="RefSeq" id="WP_381479593.1">
    <property type="nucleotide sequence ID" value="NZ_JBHTLT010000008.1"/>
</dbReference>
<feature type="transmembrane region" description="Helical" evidence="1">
    <location>
        <begin position="7"/>
        <end position="25"/>
    </location>
</feature>
<evidence type="ECO:0008006" key="4">
    <source>
        <dbReference type="Google" id="ProtNLM"/>
    </source>
</evidence>